<evidence type="ECO:0000256" key="3">
    <source>
        <dbReference type="ARBA" id="ARBA00022723"/>
    </source>
</evidence>
<dbReference type="OrthoDB" id="5817083at2759"/>
<evidence type="ECO:0000256" key="1">
    <source>
        <dbReference type="ARBA" id="ARBA00004141"/>
    </source>
</evidence>
<feature type="transmembrane region" description="Helical" evidence="12">
    <location>
        <begin position="253"/>
        <end position="271"/>
    </location>
</feature>
<dbReference type="InterPro" id="IPR013083">
    <property type="entry name" value="Znf_RING/FYVE/PHD"/>
</dbReference>
<organism evidence="14 15">
    <name type="scientific">Pseudolycoriella hygida</name>
    <dbReference type="NCBI Taxonomy" id="35572"/>
    <lineage>
        <taxon>Eukaryota</taxon>
        <taxon>Metazoa</taxon>
        <taxon>Ecdysozoa</taxon>
        <taxon>Arthropoda</taxon>
        <taxon>Hexapoda</taxon>
        <taxon>Insecta</taxon>
        <taxon>Pterygota</taxon>
        <taxon>Neoptera</taxon>
        <taxon>Endopterygota</taxon>
        <taxon>Diptera</taxon>
        <taxon>Nematocera</taxon>
        <taxon>Sciaroidea</taxon>
        <taxon>Sciaridae</taxon>
        <taxon>Pseudolycoriella</taxon>
    </lineage>
</organism>
<sequence>MDNNIRIAPPPPRNPDEVKCCWVCFANDFEDYSAEWVHPCRCSGTLKWVHQNCLLMWVHEERIKAKRAGNTGPVRCSYCSTEYMLKVPDVGGFFWVLHFFQENSEEIHSRILAILAGVMVYWLLGSKFFFLKYSTTNQSRFFYTVSHGALTLLQVYGYDDGMEMLRGYSLFKICTFLPCITVFLLIGEYCELHQLIGNVINEYLYNRTFHETGPLLSDPFEEFYNLSTALMLPTISWTIGKVFIYIGSNALKAILGGLIFNTIRVGVYFLLKNNEFDRKQRKTVLDFTPQNIWAYRRASDVE</sequence>
<comment type="subcellular location">
    <subcellularLocation>
        <location evidence="1">Membrane</location>
        <topology evidence="1">Multi-pass membrane protein</topology>
    </subcellularLocation>
</comment>
<reference evidence="14" key="1">
    <citation type="submission" date="2022-07" db="EMBL/GenBank/DDBJ databases">
        <authorList>
            <person name="Trinca V."/>
            <person name="Uliana J.V.C."/>
            <person name="Torres T.T."/>
            <person name="Ward R.J."/>
            <person name="Monesi N."/>
        </authorList>
    </citation>
    <scope>NUCLEOTIDE SEQUENCE</scope>
    <source>
        <strain evidence="14">HSMRA1968</strain>
        <tissue evidence="14">Whole embryos</tissue>
    </source>
</reference>
<dbReference type="InterPro" id="IPR011016">
    <property type="entry name" value="Znf_RING-CH"/>
</dbReference>
<evidence type="ECO:0000256" key="2">
    <source>
        <dbReference type="ARBA" id="ARBA00022692"/>
    </source>
</evidence>
<dbReference type="Gene3D" id="3.30.40.10">
    <property type="entry name" value="Zinc/RING finger domain, C3HC4 (zinc finger)"/>
    <property type="match status" value="1"/>
</dbReference>
<dbReference type="SUPFAM" id="SSF57850">
    <property type="entry name" value="RING/U-box"/>
    <property type="match status" value="1"/>
</dbReference>
<evidence type="ECO:0000313" key="15">
    <source>
        <dbReference type="Proteomes" id="UP001151699"/>
    </source>
</evidence>
<evidence type="ECO:0000259" key="13">
    <source>
        <dbReference type="PROSITE" id="PS51292"/>
    </source>
</evidence>
<dbReference type="Pfam" id="PF12906">
    <property type="entry name" value="RINGv"/>
    <property type="match status" value="1"/>
</dbReference>
<keyword evidence="6 12" id="KW-1133">Transmembrane helix</keyword>
<evidence type="ECO:0000256" key="5">
    <source>
        <dbReference type="ARBA" id="ARBA00022833"/>
    </source>
</evidence>
<keyword evidence="2 12" id="KW-0812">Transmembrane</keyword>
<dbReference type="GO" id="GO:0016020">
    <property type="term" value="C:membrane"/>
    <property type="evidence" value="ECO:0007669"/>
    <property type="project" value="UniProtKB-SubCell"/>
</dbReference>
<dbReference type="SMART" id="SM00744">
    <property type="entry name" value="RINGv"/>
    <property type="match status" value="1"/>
</dbReference>
<evidence type="ECO:0000256" key="12">
    <source>
        <dbReference type="SAM" id="Phobius"/>
    </source>
</evidence>
<evidence type="ECO:0000256" key="11">
    <source>
        <dbReference type="ARBA" id="ARBA00043231"/>
    </source>
</evidence>
<evidence type="ECO:0000256" key="9">
    <source>
        <dbReference type="ARBA" id="ARBA00043044"/>
    </source>
</evidence>
<evidence type="ECO:0000256" key="7">
    <source>
        <dbReference type="ARBA" id="ARBA00023136"/>
    </source>
</evidence>
<feature type="transmembrane region" description="Helical" evidence="12">
    <location>
        <begin position="111"/>
        <end position="129"/>
    </location>
</feature>
<accession>A0A9Q0N0V6</accession>
<proteinExistence type="predicted"/>
<name>A0A9Q0N0V6_9DIPT</name>
<gene>
    <name evidence="14" type="primary">MARCHF5</name>
    <name evidence="14" type="ORF">Bhyg_06557</name>
</gene>
<keyword evidence="3" id="KW-0479">Metal-binding</keyword>
<dbReference type="EMBL" id="WJQU01000002">
    <property type="protein sequence ID" value="KAJ6641617.1"/>
    <property type="molecule type" value="Genomic_DNA"/>
</dbReference>
<dbReference type="Proteomes" id="UP001151699">
    <property type="component" value="Chromosome B"/>
</dbReference>
<keyword evidence="15" id="KW-1185">Reference proteome</keyword>
<keyword evidence="5" id="KW-0862">Zinc</keyword>
<evidence type="ECO:0000256" key="4">
    <source>
        <dbReference type="ARBA" id="ARBA00022771"/>
    </source>
</evidence>
<protein>
    <recommendedName>
        <fullName evidence="8">E3 ubiquitin-protein ligase MARCHF5</fullName>
    </recommendedName>
    <alternativeName>
        <fullName evidence="10">Membrane-associated RING finger protein 5</fullName>
    </alternativeName>
    <alternativeName>
        <fullName evidence="9">Membrane-associated RING-CH protein V</fullName>
    </alternativeName>
    <alternativeName>
        <fullName evidence="11">RING-type E3 ubiquitin transferase MARCHF5</fullName>
    </alternativeName>
</protein>
<feature type="transmembrane region" description="Helical" evidence="12">
    <location>
        <begin position="170"/>
        <end position="187"/>
    </location>
</feature>
<evidence type="ECO:0000313" key="14">
    <source>
        <dbReference type="EMBL" id="KAJ6641617.1"/>
    </source>
</evidence>
<keyword evidence="4" id="KW-0863">Zinc-finger</keyword>
<feature type="transmembrane region" description="Helical" evidence="12">
    <location>
        <begin position="141"/>
        <end position="158"/>
    </location>
</feature>
<feature type="domain" description="RING-CH-type" evidence="13">
    <location>
        <begin position="13"/>
        <end position="86"/>
    </location>
</feature>
<evidence type="ECO:0000256" key="8">
    <source>
        <dbReference type="ARBA" id="ARBA00040151"/>
    </source>
</evidence>
<dbReference type="PROSITE" id="PS51292">
    <property type="entry name" value="ZF_RING_CH"/>
    <property type="match status" value="1"/>
</dbReference>
<dbReference type="PANTHER" id="PTHR46283">
    <property type="entry name" value="E3 UBIQUITIN-PROTEIN LIGASE MARCH5"/>
    <property type="match status" value="1"/>
</dbReference>
<dbReference type="AlphaFoldDB" id="A0A9Q0N0V6"/>
<dbReference type="GO" id="GO:0008270">
    <property type="term" value="F:zinc ion binding"/>
    <property type="evidence" value="ECO:0007669"/>
    <property type="project" value="UniProtKB-KW"/>
</dbReference>
<evidence type="ECO:0000256" key="10">
    <source>
        <dbReference type="ARBA" id="ARBA00043185"/>
    </source>
</evidence>
<comment type="caution">
    <text evidence="14">The sequence shown here is derived from an EMBL/GenBank/DDBJ whole genome shotgun (WGS) entry which is preliminary data.</text>
</comment>
<dbReference type="CDD" id="cd16701">
    <property type="entry name" value="RING_CH-C4HC3_MARCH5"/>
    <property type="match status" value="1"/>
</dbReference>
<keyword evidence="7 12" id="KW-0472">Membrane</keyword>
<evidence type="ECO:0000256" key="6">
    <source>
        <dbReference type="ARBA" id="ARBA00022989"/>
    </source>
</evidence>